<dbReference type="PRINTS" id="PR00387">
    <property type="entry name" value="PDIESTERASE1"/>
</dbReference>
<protein>
    <recommendedName>
        <fullName evidence="7">Phosphodiesterase</fullName>
        <ecNumber evidence="7">3.1.4.-</ecNumber>
    </recommendedName>
</protein>
<dbReference type="GO" id="GO:0046872">
    <property type="term" value="F:metal ion binding"/>
    <property type="evidence" value="ECO:0007669"/>
    <property type="project" value="UniProtKB-KW"/>
</dbReference>
<evidence type="ECO:0000256" key="4">
    <source>
        <dbReference type="PIRSR" id="PIRSR623088-1"/>
    </source>
</evidence>
<feature type="binding site" evidence="5">
    <location>
        <position position="602"/>
    </location>
    <ligand>
        <name>AMP</name>
        <dbReference type="ChEBI" id="CHEBI:456215"/>
    </ligand>
</feature>
<dbReference type="InterPro" id="IPR029016">
    <property type="entry name" value="GAF-like_dom_sf"/>
</dbReference>
<dbReference type="PROSITE" id="PS51845">
    <property type="entry name" value="PDEASE_I_2"/>
    <property type="match status" value="1"/>
</dbReference>
<feature type="binding site" evidence="6">
    <location>
        <position position="395"/>
    </location>
    <ligand>
        <name>Zn(2+)</name>
        <dbReference type="ChEBI" id="CHEBI:29105"/>
        <label>1</label>
    </ligand>
</feature>
<keyword evidence="2 6" id="KW-0479">Metal-binding</keyword>
<dbReference type="InterPro" id="IPR036971">
    <property type="entry name" value="PDEase_catalytic_dom_sf"/>
</dbReference>
<dbReference type="SUPFAM" id="SSF109604">
    <property type="entry name" value="HD-domain/PDEase-like"/>
    <property type="match status" value="1"/>
</dbReference>
<dbReference type="PANTHER" id="PTHR11347">
    <property type="entry name" value="CYCLIC NUCLEOTIDE PHOSPHODIESTERASE"/>
    <property type="match status" value="1"/>
</dbReference>
<keyword evidence="1" id="KW-0140">cGMP</keyword>
<feature type="binding site" evidence="5">
    <location>
        <position position="549"/>
    </location>
    <ligand>
        <name>AMP</name>
        <dbReference type="ChEBI" id="CHEBI:456215"/>
    </ligand>
</feature>
<feature type="binding site" evidence="6">
    <location>
        <position position="432"/>
    </location>
    <ligand>
        <name>Zn(2+)</name>
        <dbReference type="ChEBI" id="CHEBI:29105"/>
        <label>2</label>
    </ligand>
</feature>
<gene>
    <name evidence="10" type="ORF">GTHE00462_LOCUS33414</name>
</gene>
<dbReference type="CDD" id="cd00077">
    <property type="entry name" value="HDc"/>
    <property type="match status" value="1"/>
</dbReference>
<dbReference type="SMART" id="SM00065">
    <property type="entry name" value="GAF"/>
    <property type="match status" value="1"/>
</dbReference>
<evidence type="ECO:0000256" key="7">
    <source>
        <dbReference type="RuleBase" id="RU363067"/>
    </source>
</evidence>
<evidence type="ECO:0000256" key="8">
    <source>
        <dbReference type="SAM" id="Coils"/>
    </source>
</evidence>
<comment type="cofactor">
    <cofactor evidence="7">
        <name>a divalent metal cation</name>
        <dbReference type="ChEBI" id="CHEBI:60240"/>
    </cofactor>
    <text evidence="7">Binds 2 divalent metal cations per subunit. Site 1 may preferentially bind zinc ions, while site 2 has a preference for magnesium and/or manganese ions.</text>
</comment>
<evidence type="ECO:0000259" key="9">
    <source>
        <dbReference type="PROSITE" id="PS51845"/>
    </source>
</evidence>
<feature type="binding site" evidence="5">
    <location>
        <position position="432"/>
    </location>
    <ligand>
        <name>AMP</name>
        <dbReference type="ChEBI" id="CHEBI:456215"/>
    </ligand>
</feature>
<evidence type="ECO:0000256" key="6">
    <source>
        <dbReference type="PIRSR" id="PIRSR623088-3"/>
    </source>
</evidence>
<feature type="binding site" evidence="6">
    <location>
        <position position="431"/>
    </location>
    <ligand>
        <name>Zn(2+)</name>
        <dbReference type="ChEBI" id="CHEBI:29105"/>
        <label>1</label>
    </ligand>
</feature>
<feature type="coiled-coil region" evidence="8">
    <location>
        <begin position="49"/>
        <end position="76"/>
    </location>
</feature>
<keyword evidence="3 7" id="KW-0378">Hydrolase</keyword>
<evidence type="ECO:0000256" key="1">
    <source>
        <dbReference type="ARBA" id="ARBA00022535"/>
    </source>
</evidence>
<feature type="binding site" evidence="6">
    <location>
        <position position="432"/>
    </location>
    <ligand>
        <name>Zn(2+)</name>
        <dbReference type="ChEBI" id="CHEBI:29105"/>
        <label>1</label>
    </ligand>
</feature>
<dbReference type="PROSITE" id="PS00126">
    <property type="entry name" value="PDEASE_I_1"/>
    <property type="match status" value="1"/>
</dbReference>
<dbReference type="Pfam" id="PF00233">
    <property type="entry name" value="PDEase_I"/>
    <property type="match status" value="1"/>
</dbReference>
<dbReference type="Gene3D" id="3.30.450.40">
    <property type="match status" value="1"/>
</dbReference>
<dbReference type="InterPro" id="IPR003607">
    <property type="entry name" value="HD/PDEase_dom"/>
</dbReference>
<name>A0A7S4PCY7_GUITH</name>
<evidence type="ECO:0000256" key="3">
    <source>
        <dbReference type="ARBA" id="ARBA00022801"/>
    </source>
</evidence>
<dbReference type="AlphaFoldDB" id="A0A7S4PCY7"/>
<feature type="active site" description="Proton donor" evidence="4">
    <location>
        <position position="391"/>
    </location>
</feature>
<sequence>MMELVRDAIRRLRLGFLQTLFIKWFGLVSYSGDENGKEVGNSPEEPTENSILKENLADLRAENAKLKLKVDKLARIVTMRRMSENDSQTVNQDQLLALARNAMAREREDATLHKLVDTIVQSAYHLLMAQRISVFVQDDVNQELWLAASDDAVGLRIPNNKGVAGMVARTMQPINIPDCQQSSLFDPAADQMTGFVTKTMICVPITWNGYYLIGVFQALNKQDNEGNIIPFTEYDMDMLNILSKELAGGLRRKAVEFTFDRVLGRAASSLSEEDKRQASFLQSFYQSPSRVDMRRGSSTETEKVKESITKNRRRSTVFCVPEGFQLTQTGALASELSWDFNVWDRTEDQLVVYAVDIYKSSGLSDHFNIKDDVLLHFILDVKRQYNHCPFHNFRHAFAVMQTLYVVLRDTAVTDYLTDIDKLALITASLCHDVDHPGVTNDLLVKTESDLALLYNDCSVLENHHCTTTFKILRRPQSNILASLDKEDFAQVRKAIITAILATDMKKHVELCGRMRMIVEGKNTDGQLPLDVDNEDDRMKLMEIVLHACDLSAQAQNHGLAEAWGNRVLQEFQEQAASEEAAGVAVTPFMQELDVPFNRAKTQQNFVGYVVMPLWESFAEMFPQMEVAYKNSKKNFDRYKYARFLLHSHLLFETLPSLSLLSLLS</sequence>
<comment type="similarity">
    <text evidence="7">Belongs to the cyclic nucleotide phosphodiesterase family.</text>
</comment>
<feature type="binding site" evidence="5">
    <location>
        <begin position="391"/>
        <end position="395"/>
    </location>
    <ligand>
        <name>AMP</name>
        <dbReference type="ChEBI" id="CHEBI:456215"/>
    </ligand>
</feature>
<accession>A0A7S4PCY7</accession>
<dbReference type="GO" id="GO:0004114">
    <property type="term" value="F:3',5'-cyclic-nucleotide phosphodiesterase activity"/>
    <property type="evidence" value="ECO:0007669"/>
    <property type="project" value="InterPro"/>
</dbReference>
<dbReference type="Pfam" id="PF01590">
    <property type="entry name" value="GAF"/>
    <property type="match status" value="1"/>
</dbReference>
<dbReference type="InterPro" id="IPR023088">
    <property type="entry name" value="PDEase"/>
</dbReference>
<keyword evidence="8" id="KW-0175">Coiled coil</keyword>
<dbReference type="GO" id="GO:0007165">
    <property type="term" value="P:signal transduction"/>
    <property type="evidence" value="ECO:0007669"/>
    <property type="project" value="InterPro"/>
</dbReference>
<feature type="binding site" evidence="6">
    <location>
        <position position="549"/>
    </location>
    <ligand>
        <name>Zn(2+)</name>
        <dbReference type="ChEBI" id="CHEBI:29105"/>
        <label>1</label>
    </ligand>
</feature>
<evidence type="ECO:0000256" key="2">
    <source>
        <dbReference type="ARBA" id="ARBA00022723"/>
    </source>
</evidence>
<dbReference type="EC" id="3.1.4.-" evidence="7"/>
<dbReference type="SMART" id="SM00471">
    <property type="entry name" value="HDc"/>
    <property type="match status" value="1"/>
</dbReference>
<proteinExistence type="inferred from homology"/>
<dbReference type="InterPro" id="IPR002073">
    <property type="entry name" value="PDEase_catalytic_dom"/>
</dbReference>
<feature type="domain" description="PDEase" evidence="9">
    <location>
        <begin position="320"/>
        <end position="645"/>
    </location>
</feature>
<reference evidence="10" key="1">
    <citation type="submission" date="2021-01" db="EMBL/GenBank/DDBJ databases">
        <authorList>
            <person name="Corre E."/>
            <person name="Pelletier E."/>
            <person name="Niang G."/>
            <person name="Scheremetjew M."/>
            <person name="Finn R."/>
            <person name="Kale V."/>
            <person name="Holt S."/>
            <person name="Cochrane G."/>
            <person name="Meng A."/>
            <person name="Brown T."/>
            <person name="Cohen L."/>
        </authorList>
    </citation>
    <scope>NUCLEOTIDE SEQUENCE</scope>
    <source>
        <strain evidence="10">CCMP 2712</strain>
    </source>
</reference>
<dbReference type="InterPro" id="IPR023174">
    <property type="entry name" value="PDEase_CS"/>
</dbReference>
<dbReference type="SUPFAM" id="SSF55781">
    <property type="entry name" value="GAF domain-like"/>
    <property type="match status" value="1"/>
</dbReference>
<dbReference type="Gene3D" id="1.10.1300.10">
    <property type="entry name" value="3'5'-cyclic nucleotide phosphodiesterase, catalytic domain"/>
    <property type="match status" value="1"/>
</dbReference>
<organism evidence="10">
    <name type="scientific">Guillardia theta</name>
    <name type="common">Cryptophyte</name>
    <name type="synonym">Cryptomonas phi</name>
    <dbReference type="NCBI Taxonomy" id="55529"/>
    <lineage>
        <taxon>Eukaryota</taxon>
        <taxon>Cryptophyceae</taxon>
        <taxon>Pyrenomonadales</taxon>
        <taxon>Geminigeraceae</taxon>
        <taxon>Guillardia</taxon>
    </lineage>
</organism>
<dbReference type="EMBL" id="HBKN01042703">
    <property type="protein sequence ID" value="CAE2331352.1"/>
    <property type="molecule type" value="Transcribed_RNA"/>
</dbReference>
<evidence type="ECO:0000313" key="10">
    <source>
        <dbReference type="EMBL" id="CAE2331352.1"/>
    </source>
</evidence>
<dbReference type="InterPro" id="IPR003018">
    <property type="entry name" value="GAF"/>
</dbReference>
<evidence type="ECO:0000256" key="5">
    <source>
        <dbReference type="PIRSR" id="PIRSR623088-2"/>
    </source>
</evidence>